<keyword evidence="3" id="KW-1185">Reference proteome</keyword>
<dbReference type="SUPFAM" id="SSF48208">
    <property type="entry name" value="Six-hairpin glycosidases"/>
    <property type="match status" value="1"/>
</dbReference>
<dbReference type="Pfam" id="PF03663">
    <property type="entry name" value="Glyco_hydro_76"/>
    <property type="match status" value="1"/>
</dbReference>
<dbReference type="PANTHER" id="PTHR47791:SF3">
    <property type="entry name" value="MEIOTICALLY UP-REGULATED GENE 191 PROTEIN"/>
    <property type="match status" value="1"/>
</dbReference>
<dbReference type="Proteomes" id="UP000656042">
    <property type="component" value="Unassembled WGS sequence"/>
</dbReference>
<evidence type="ECO:0008006" key="4">
    <source>
        <dbReference type="Google" id="ProtNLM"/>
    </source>
</evidence>
<dbReference type="InterPro" id="IPR053169">
    <property type="entry name" value="MUG_Protein"/>
</dbReference>
<dbReference type="InterPro" id="IPR008928">
    <property type="entry name" value="6-hairpin_glycosidase_sf"/>
</dbReference>
<dbReference type="RefSeq" id="WP_189082618.1">
    <property type="nucleotide sequence ID" value="NZ_BMMX01000052.1"/>
</dbReference>
<evidence type="ECO:0000313" key="2">
    <source>
        <dbReference type="EMBL" id="GGL16747.1"/>
    </source>
</evidence>
<reference evidence="2" key="1">
    <citation type="journal article" date="2014" name="Int. J. Syst. Evol. Microbiol.">
        <title>Complete genome sequence of Corynebacterium casei LMG S-19264T (=DSM 44701T), isolated from a smear-ripened cheese.</title>
        <authorList>
            <consortium name="US DOE Joint Genome Institute (JGI-PGF)"/>
            <person name="Walter F."/>
            <person name="Albersmeier A."/>
            <person name="Kalinowski J."/>
            <person name="Ruckert C."/>
        </authorList>
    </citation>
    <scope>NUCLEOTIDE SEQUENCE</scope>
    <source>
        <strain evidence="2">CGMCC 4.7299</strain>
    </source>
</reference>
<dbReference type="GO" id="GO:0005975">
    <property type="term" value="P:carbohydrate metabolic process"/>
    <property type="evidence" value="ECO:0007669"/>
    <property type="project" value="InterPro"/>
</dbReference>
<dbReference type="PANTHER" id="PTHR47791">
    <property type="entry name" value="MEIOTICALLY UP-REGULATED GENE 191 PROTEIN"/>
    <property type="match status" value="1"/>
</dbReference>
<protein>
    <recommendedName>
        <fullName evidence="4">Glycosyl hydrolase family 76</fullName>
    </recommendedName>
</protein>
<feature type="signal peptide" evidence="1">
    <location>
        <begin position="1"/>
        <end position="26"/>
    </location>
</feature>
<dbReference type="InterPro" id="IPR005198">
    <property type="entry name" value="Glyco_hydro_76"/>
</dbReference>
<dbReference type="AlphaFoldDB" id="A0A8J3C7D7"/>
<gene>
    <name evidence="2" type="ORF">GCM10012284_59140</name>
</gene>
<reference evidence="2" key="2">
    <citation type="submission" date="2020-09" db="EMBL/GenBank/DDBJ databases">
        <authorList>
            <person name="Sun Q."/>
            <person name="Zhou Y."/>
        </authorList>
    </citation>
    <scope>NUCLEOTIDE SEQUENCE</scope>
    <source>
        <strain evidence="2">CGMCC 4.7299</strain>
    </source>
</reference>
<organism evidence="2 3">
    <name type="scientific">Mangrovihabitans endophyticus</name>
    <dbReference type="NCBI Taxonomy" id="1751298"/>
    <lineage>
        <taxon>Bacteria</taxon>
        <taxon>Bacillati</taxon>
        <taxon>Actinomycetota</taxon>
        <taxon>Actinomycetes</taxon>
        <taxon>Micromonosporales</taxon>
        <taxon>Micromonosporaceae</taxon>
        <taxon>Mangrovihabitans</taxon>
    </lineage>
</organism>
<comment type="caution">
    <text evidence="2">The sequence shown here is derived from an EMBL/GenBank/DDBJ whole genome shotgun (WGS) entry which is preliminary data.</text>
</comment>
<accession>A0A8J3C7D7</accession>
<evidence type="ECO:0000256" key="1">
    <source>
        <dbReference type="SAM" id="SignalP"/>
    </source>
</evidence>
<keyword evidence="1" id="KW-0732">Signal</keyword>
<sequence length="623" mass="65805">MQRAAAVVLALLTGTLPATTTAPATATTTTTATTGPAPRAAASVCSVYCDTRDPSLARQDTFPVADRIQNGRRISLHLSAADAMAWGSIDNGSTGDAVWLDRTFDGGATWDGLLGKASIPGTWTGTRTLMYNLSDPVRHARGMIRACGDAGGVQCTDWVPSQVCDVACDGAATGTGDTMPVPSATLPGRTIALHMDARGMAWGVISGGAPGDEIWLDRSFDEGASWPGGSSLGRTATAPGASSARTGAYAVRDAPTLMYGGAVRACGRAVTGNNGSCTGWARPAGDRAAAAADALMYAYRPDTAWWPSSWWNSAATLTAVINWMQRSGRGDYRWIVARTFEVNRGTFAAGERSSDPIEGHFISRAVDDAAWWGLAWVQAYDLTGEVRYRDEAVTIASYVHGFWDTGTCGGGVWWNRERTYKNAVTIGLYVRLAAALHNRIPGDTVWRDRAVTGWKWFAGSGLINASGLVNDGLTTACANNGQTVWSYNQGLAVGAAVEVYRATGDASVLAAARRLADAAIGSPVLTRGGVLTESCDAADRSCDDNAKQFKGVFLRYLGDLATVTGDAGYRGYARTQADSIWSADRDALNRIGERWNGQTSAAYPNVRDWRTQASGLEALTAAL</sequence>
<dbReference type="Gene3D" id="1.50.10.20">
    <property type="match status" value="1"/>
</dbReference>
<name>A0A8J3C7D7_9ACTN</name>
<dbReference type="EMBL" id="BMMX01000052">
    <property type="protein sequence ID" value="GGL16747.1"/>
    <property type="molecule type" value="Genomic_DNA"/>
</dbReference>
<evidence type="ECO:0000313" key="3">
    <source>
        <dbReference type="Proteomes" id="UP000656042"/>
    </source>
</evidence>
<feature type="chain" id="PRO_5039298917" description="Glycosyl hydrolase family 76" evidence="1">
    <location>
        <begin position="27"/>
        <end position="623"/>
    </location>
</feature>
<proteinExistence type="predicted"/>